<evidence type="ECO:0000313" key="2">
    <source>
        <dbReference type="Proteomes" id="UP000288805"/>
    </source>
</evidence>
<dbReference type="EMBL" id="QGNW01002616">
    <property type="protein sequence ID" value="RVW14598.1"/>
    <property type="molecule type" value="Genomic_DNA"/>
</dbReference>
<organism evidence="1 2">
    <name type="scientific">Vitis vinifera</name>
    <name type="common">Grape</name>
    <dbReference type="NCBI Taxonomy" id="29760"/>
    <lineage>
        <taxon>Eukaryota</taxon>
        <taxon>Viridiplantae</taxon>
        <taxon>Streptophyta</taxon>
        <taxon>Embryophyta</taxon>
        <taxon>Tracheophyta</taxon>
        <taxon>Spermatophyta</taxon>
        <taxon>Magnoliopsida</taxon>
        <taxon>eudicotyledons</taxon>
        <taxon>Gunneridae</taxon>
        <taxon>Pentapetalae</taxon>
        <taxon>rosids</taxon>
        <taxon>Vitales</taxon>
        <taxon>Vitaceae</taxon>
        <taxon>Viteae</taxon>
        <taxon>Vitis</taxon>
    </lineage>
</organism>
<sequence length="115" mass="12778">MQWYHGNPQNKWLLPDPQCGGRCLSFFYDLNSYLSAVGNYCSIGGGKGLGLPILIGPHKRTGVVERFHIAELKGSTFVRDRSMSRRLVPAALKSTYALCSGSLIRKIELGWESTM</sequence>
<protein>
    <submittedName>
        <fullName evidence="1">Uncharacterized protein</fullName>
    </submittedName>
</protein>
<accession>A0A438BUJ0</accession>
<evidence type="ECO:0000313" key="1">
    <source>
        <dbReference type="EMBL" id="RVW14598.1"/>
    </source>
</evidence>
<proteinExistence type="predicted"/>
<name>A0A438BUJ0_VITVI</name>
<reference evidence="1 2" key="1">
    <citation type="journal article" date="2018" name="PLoS Genet.">
        <title>Population sequencing reveals clonal diversity and ancestral inbreeding in the grapevine cultivar Chardonnay.</title>
        <authorList>
            <person name="Roach M.J."/>
            <person name="Johnson D.L."/>
            <person name="Bohlmann J."/>
            <person name="van Vuuren H.J."/>
            <person name="Jones S.J."/>
            <person name="Pretorius I.S."/>
            <person name="Schmidt S.A."/>
            <person name="Borneman A.R."/>
        </authorList>
    </citation>
    <scope>NUCLEOTIDE SEQUENCE [LARGE SCALE GENOMIC DNA]</scope>
    <source>
        <strain evidence="2">cv. Chardonnay</strain>
        <tissue evidence="1">Leaf</tissue>
    </source>
</reference>
<comment type="caution">
    <text evidence="1">The sequence shown here is derived from an EMBL/GenBank/DDBJ whole genome shotgun (WGS) entry which is preliminary data.</text>
</comment>
<dbReference type="Proteomes" id="UP000288805">
    <property type="component" value="Unassembled WGS sequence"/>
</dbReference>
<dbReference type="AlphaFoldDB" id="A0A438BUJ0"/>
<gene>
    <name evidence="1" type="ORF">CK203_083917</name>
</gene>